<feature type="modified residue" description="4-aspartylphosphate" evidence="2">
    <location>
        <position position="150"/>
    </location>
</feature>
<evidence type="ECO:0000256" key="3">
    <source>
        <dbReference type="SAM" id="MobiDB-lite"/>
    </source>
</evidence>
<dbReference type="InterPro" id="IPR000792">
    <property type="entry name" value="Tscrpt_reg_LuxR_C"/>
</dbReference>
<keyword evidence="7" id="KW-1185">Reference proteome</keyword>
<sequence length="297" mass="32258">MRLLPGPARSCPTPGWSRCAKGNRDRDQLDRVGRHLQPQREVQPAVAPRGDPPNTRECPRSESVPRALYCSSRPRQMGGRYSSRVSGNEPSMGRDALPSACAAIVVANDVARAGVRAIVTEDGEFAVGLCSPALDRDVLLEEPPQVLVIDPELPGISPLRLLHEVRQVAPKTGLVALCSRPRADLSQLLQSRGVAQIVSYWAPQSVLLNSIRAAAAERPVGEPILKSQLREAGDELTSREHEVLGLLAGAFSNKTIAIMLGISEGTVKRHTNNLYRKLRVTSRIQALLEGRRLGYVA</sequence>
<dbReference type="Proteomes" id="UP000278886">
    <property type="component" value="Chromosome"/>
</dbReference>
<dbReference type="SUPFAM" id="SSF46894">
    <property type="entry name" value="C-terminal effector domain of the bipartite response regulators"/>
    <property type="match status" value="1"/>
</dbReference>
<dbReference type="CDD" id="cd06170">
    <property type="entry name" value="LuxR_C_like"/>
    <property type="match status" value="1"/>
</dbReference>
<feature type="region of interest" description="Disordered" evidence="3">
    <location>
        <begin position="1"/>
        <end position="65"/>
    </location>
</feature>
<gene>
    <name evidence="6" type="ORF">D7I47_02360</name>
</gene>
<feature type="domain" description="HTH luxR-type" evidence="4">
    <location>
        <begin position="229"/>
        <end position="294"/>
    </location>
</feature>
<evidence type="ECO:0000256" key="1">
    <source>
        <dbReference type="ARBA" id="ARBA00023125"/>
    </source>
</evidence>
<dbReference type="PANTHER" id="PTHR43214">
    <property type="entry name" value="TWO-COMPONENT RESPONSE REGULATOR"/>
    <property type="match status" value="1"/>
</dbReference>
<dbReference type="GO" id="GO:0006355">
    <property type="term" value="P:regulation of DNA-templated transcription"/>
    <property type="evidence" value="ECO:0007669"/>
    <property type="project" value="InterPro"/>
</dbReference>
<dbReference type="InterPro" id="IPR036388">
    <property type="entry name" value="WH-like_DNA-bd_sf"/>
</dbReference>
<dbReference type="InterPro" id="IPR039420">
    <property type="entry name" value="WalR-like"/>
</dbReference>
<dbReference type="PROSITE" id="PS50110">
    <property type="entry name" value="RESPONSE_REGULATORY"/>
    <property type="match status" value="1"/>
</dbReference>
<dbReference type="EMBL" id="CP032630">
    <property type="protein sequence ID" value="AYF97204.1"/>
    <property type="molecule type" value="Genomic_DNA"/>
</dbReference>
<feature type="compositionally biased region" description="Basic and acidic residues" evidence="3">
    <location>
        <begin position="22"/>
        <end position="33"/>
    </location>
</feature>
<accession>A0A387B120</accession>
<dbReference type="PROSITE" id="PS50043">
    <property type="entry name" value="HTH_LUXR_2"/>
    <property type="match status" value="1"/>
</dbReference>
<evidence type="ECO:0000256" key="2">
    <source>
        <dbReference type="PROSITE-ProRule" id="PRU00169"/>
    </source>
</evidence>
<dbReference type="Gene3D" id="1.10.10.10">
    <property type="entry name" value="Winged helix-like DNA-binding domain superfamily/Winged helix DNA-binding domain"/>
    <property type="match status" value="1"/>
</dbReference>
<dbReference type="Gene3D" id="3.40.50.2300">
    <property type="match status" value="1"/>
</dbReference>
<feature type="domain" description="Response regulatory" evidence="5">
    <location>
        <begin position="101"/>
        <end position="215"/>
    </location>
</feature>
<dbReference type="AlphaFoldDB" id="A0A387B120"/>
<dbReference type="SUPFAM" id="SSF52172">
    <property type="entry name" value="CheY-like"/>
    <property type="match status" value="1"/>
</dbReference>
<name>A0A387B120_9MICO</name>
<proteinExistence type="predicted"/>
<dbReference type="GO" id="GO:0000160">
    <property type="term" value="P:phosphorelay signal transduction system"/>
    <property type="evidence" value="ECO:0007669"/>
    <property type="project" value="InterPro"/>
</dbReference>
<dbReference type="Pfam" id="PF00196">
    <property type="entry name" value="GerE"/>
    <property type="match status" value="1"/>
</dbReference>
<evidence type="ECO:0000313" key="6">
    <source>
        <dbReference type="EMBL" id="AYF97204.1"/>
    </source>
</evidence>
<dbReference type="GO" id="GO:0003677">
    <property type="term" value="F:DNA binding"/>
    <property type="evidence" value="ECO:0007669"/>
    <property type="project" value="UniProtKB-KW"/>
</dbReference>
<protein>
    <submittedName>
        <fullName evidence="6">DNA-binding response regulator</fullName>
    </submittedName>
</protein>
<keyword evidence="2" id="KW-0597">Phosphoprotein</keyword>
<evidence type="ECO:0000259" key="4">
    <source>
        <dbReference type="PROSITE" id="PS50043"/>
    </source>
</evidence>
<keyword evidence="1 6" id="KW-0238">DNA-binding</keyword>
<reference evidence="7" key="1">
    <citation type="submission" date="2018-09" db="EMBL/GenBank/DDBJ databases">
        <title>Genome sequencing of strain 2DFWR-13.</title>
        <authorList>
            <person name="Heo J."/>
            <person name="Kim S.-J."/>
            <person name="Kwon S.-W."/>
        </authorList>
    </citation>
    <scope>NUCLEOTIDE SEQUENCE [LARGE SCALE GENOMIC DNA]</scope>
    <source>
        <strain evidence="7">2DFWR-13</strain>
    </source>
</reference>
<dbReference type="SMART" id="SM00421">
    <property type="entry name" value="HTH_LUXR"/>
    <property type="match status" value="1"/>
</dbReference>
<dbReference type="KEGG" id="lyd:D7I47_02360"/>
<evidence type="ECO:0000313" key="7">
    <source>
        <dbReference type="Proteomes" id="UP000278886"/>
    </source>
</evidence>
<dbReference type="InterPro" id="IPR001789">
    <property type="entry name" value="Sig_transdc_resp-reg_receiver"/>
</dbReference>
<evidence type="ECO:0000259" key="5">
    <source>
        <dbReference type="PROSITE" id="PS50110"/>
    </source>
</evidence>
<organism evidence="6 7">
    <name type="scientific">Protaetiibacter intestinalis</name>
    <dbReference type="NCBI Taxonomy" id="2419774"/>
    <lineage>
        <taxon>Bacteria</taxon>
        <taxon>Bacillati</taxon>
        <taxon>Actinomycetota</taxon>
        <taxon>Actinomycetes</taxon>
        <taxon>Micrococcales</taxon>
        <taxon>Microbacteriaceae</taxon>
        <taxon>Protaetiibacter</taxon>
    </lineage>
</organism>
<dbReference type="InterPro" id="IPR011006">
    <property type="entry name" value="CheY-like_superfamily"/>
</dbReference>
<dbReference type="PRINTS" id="PR00038">
    <property type="entry name" value="HTHLUXR"/>
</dbReference>
<dbReference type="InterPro" id="IPR016032">
    <property type="entry name" value="Sig_transdc_resp-reg_C-effctor"/>
</dbReference>